<reference evidence="2" key="1">
    <citation type="journal article" date="2019" name="bioRxiv">
        <title>Genomics, evolutionary history and diagnostics of the Alternaria alternata species group including apple and Asian pear pathotypes.</title>
        <authorList>
            <person name="Armitage A.D."/>
            <person name="Cockerton H.M."/>
            <person name="Sreenivasaprasad S."/>
            <person name="Woodhall J.W."/>
            <person name="Lane C.R."/>
            <person name="Harrison R.J."/>
            <person name="Clarkson J.P."/>
        </authorList>
    </citation>
    <scope>NUCLEOTIDE SEQUENCE [LARGE SCALE GENOMIC DNA]</scope>
    <source>
        <strain evidence="2">FERA 1177</strain>
    </source>
</reference>
<name>A0A4Q4MYF6_ALTAL</name>
<evidence type="ECO:0008006" key="3">
    <source>
        <dbReference type="Google" id="ProtNLM"/>
    </source>
</evidence>
<comment type="caution">
    <text evidence="1">The sequence shown here is derived from an EMBL/GenBank/DDBJ whole genome shotgun (WGS) entry which is preliminary data.</text>
</comment>
<protein>
    <recommendedName>
        <fullName evidence="3">Uracil-DNA glycosylase-like domain-containing protein</fullName>
    </recommendedName>
</protein>
<dbReference type="Proteomes" id="UP000291422">
    <property type="component" value="Unassembled WGS sequence"/>
</dbReference>
<evidence type="ECO:0000313" key="1">
    <source>
        <dbReference type="EMBL" id="RYN62351.1"/>
    </source>
</evidence>
<proteinExistence type="predicted"/>
<dbReference type="AlphaFoldDB" id="A0A4Q4MYF6"/>
<accession>A0A4Q4MYF6</accession>
<evidence type="ECO:0000313" key="2">
    <source>
        <dbReference type="Proteomes" id="UP000291422"/>
    </source>
</evidence>
<dbReference type="EMBL" id="PDXD01000100">
    <property type="protein sequence ID" value="RYN62351.1"/>
    <property type="molecule type" value="Genomic_DNA"/>
</dbReference>
<organism evidence="1 2">
    <name type="scientific">Alternaria alternata</name>
    <name type="common">Alternaria rot fungus</name>
    <name type="synonym">Torula alternata</name>
    <dbReference type="NCBI Taxonomy" id="5599"/>
    <lineage>
        <taxon>Eukaryota</taxon>
        <taxon>Fungi</taxon>
        <taxon>Dikarya</taxon>
        <taxon>Ascomycota</taxon>
        <taxon>Pezizomycotina</taxon>
        <taxon>Dothideomycetes</taxon>
        <taxon>Pleosporomycetidae</taxon>
        <taxon>Pleosporales</taxon>
        <taxon>Pleosporineae</taxon>
        <taxon>Pleosporaceae</taxon>
        <taxon>Alternaria</taxon>
        <taxon>Alternaria sect. Alternaria</taxon>
        <taxon>Alternaria alternata complex</taxon>
    </lineage>
</organism>
<gene>
    <name evidence="1" type="ORF">AA0117_g12926</name>
</gene>
<sequence length="415" mass="47978">MDDIDHLTALLHDTRIDSTIEREYETAFEKIVRFAKEHRRDTISVHEHEVTKALAEPFTQGGPLVILLEPRHKHPWKDGVDTVVRDCKSLQALDEGFKVISEGLLSLTTGVSVLDLRPFLNKKYHPQLGSEVWESLYDLVYKAIEAKKPDVLLCMGQEAVSAFNSRHSPSETEKLHDLRVIRTHHPSYSVNYHPDNLQKRQELFDTICEAYYSLAKHTSGNPRKTVHIQSAVSRKLIFSNLEAMPRCFKDTEWMQYCLDIFTTLCFPPKDFLTTTRLGPGSFYCLESWHFECFERFRQAEAGSLDYARALLFPIFQELNECFRRASWFSPIYKVNWTVLSRVVKGFTTELEQACYLLASEAKTEIVSTSNDRSNLNKDSAFVRVSRTVLRAKQLLEERLNLPKRTARYSGPFEDL</sequence>